<feature type="compositionally biased region" description="Low complexity" evidence="1">
    <location>
        <begin position="123"/>
        <end position="142"/>
    </location>
</feature>
<dbReference type="InParanoid" id="T0QNL8"/>
<accession>T0QNL8</accession>
<evidence type="ECO:0000313" key="3">
    <source>
        <dbReference type="Proteomes" id="UP000030762"/>
    </source>
</evidence>
<protein>
    <submittedName>
        <fullName evidence="2">Uncharacterized protein</fullName>
    </submittedName>
</protein>
<proteinExistence type="predicted"/>
<feature type="region of interest" description="Disordered" evidence="1">
    <location>
        <begin position="118"/>
        <end position="142"/>
    </location>
</feature>
<dbReference type="Proteomes" id="UP000030762">
    <property type="component" value="Unassembled WGS sequence"/>
</dbReference>
<evidence type="ECO:0000256" key="1">
    <source>
        <dbReference type="SAM" id="MobiDB-lite"/>
    </source>
</evidence>
<dbReference type="AlphaFoldDB" id="T0QNL8"/>
<dbReference type="RefSeq" id="XP_008610422.1">
    <property type="nucleotide sequence ID" value="XM_008612200.1"/>
</dbReference>
<evidence type="ECO:0000313" key="2">
    <source>
        <dbReference type="EMBL" id="EQC36316.1"/>
    </source>
</evidence>
<reference evidence="2 3" key="1">
    <citation type="submission" date="2012-04" db="EMBL/GenBank/DDBJ databases">
        <title>The Genome Sequence of Saprolegnia declina VS20.</title>
        <authorList>
            <consortium name="The Broad Institute Genome Sequencing Platform"/>
            <person name="Russ C."/>
            <person name="Nusbaum C."/>
            <person name="Tyler B."/>
            <person name="van West P."/>
            <person name="Dieguez-Uribeondo J."/>
            <person name="de Bruijn I."/>
            <person name="Tripathy S."/>
            <person name="Jiang R."/>
            <person name="Young S.K."/>
            <person name="Zeng Q."/>
            <person name="Gargeya S."/>
            <person name="Fitzgerald M."/>
            <person name="Haas B."/>
            <person name="Abouelleil A."/>
            <person name="Alvarado L."/>
            <person name="Arachchi H.M."/>
            <person name="Berlin A."/>
            <person name="Chapman S.B."/>
            <person name="Goldberg J."/>
            <person name="Griggs A."/>
            <person name="Gujja S."/>
            <person name="Hansen M."/>
            <person name="Howarth C."/>
            <person name="Imamovic A."/>
            <person name="Larimer J."/>
            <person name="McCowen C."/>
            <person name="Montmayeur A."/>
            <person name="Murphy C."/>
            <person name="Neiman D."/>
            <person name="Pearson M."/>
            <person name="Priest M."/>
            <person name="Roberts A."/>
            <person name="Saif S."/>
            <person name="Shea T."/>
            <person name="Sisk P."/>
            <person name="Sykes S."/>
            <person name="Wortman J."/>
            <person name="Nusbaum C."/>
            <person name="Birren B."/>
        </authorList>
    </citation>
    <scope>NUCLEOTIDE SEQUENCE [LARGE SCALE GENOMIC DNA]</scope>
    <source>
        <strain evidence="2 3">VS20</strain>
    </source>
</reference>
<dbReference type="GeneID" id="19947148"/>
<dbReference type="EMBL" id="JH767148">
    <property type="protein sequence ID" value="EQC36316.1"/>
    <property type="molecule type" value="Genomic_DNA"/>
</dbReference>
<gene>
    <name evidence="2" type="ORF">SDRG_06421</name>
</gene>
<name>T0QNL8_SAPDV</name>
<sequence>MVELVHFDRTSEDVQSRLMELSLATIVWHLAWCTMDSGAIVGRMAMAVQPMWTHVVPSSISTVMALVPAATGSHAVRDHVWMPVDKKSFAVQLFNTTEGPLGDIRANPSTNRLYIVSTNDQEPTSSTAASNSSGPSGSRSLS</sequence>
<keyword evidence="3" id="KW-1185">Reference proteome</keyword>
<dbReference type="OrthoDB" id="10449586at2759"/>
<dbReference type="VEuPathDB" id="FungiDB:SDRG_06421"/>
<organism evidence="2 3">
    <name type="scientific">Saprolegnia diclina (strain VS20)</name>
    <dbReference type="NCBI Taxonomy" id="1156394"/>
    <lineage>
        <taxon>Eukaryota</taxon>
        <taxon>Sar</taxon>
        <taxon>Stramenopiles</taxon>
        <taxon>Oomycota</taxon>
        <taxon>Saprolegniomycetes</taxon>
        <taxon>Saprolegniales</taxon>
        <taxon>Saprolegniaceae</taxon>
        <taxon>Saprolegnia</taxon>
    </lineage>
</organism>